<dbReference type="Proteomes" id="UP000318199">
    <property type="component" value="Unassembled WGS sequence"/>
</dbReference>
<feature type="signal peptide" evidence="2">
    <location>
        <begin position="1"/>
        <end position="20"/>
    </location>
</feature>
<organism evidence="3 4">
    <name type="scientific">Caenimonas sedimenti</name>
    <dbReference type="NCBI Taxonomy" id="2596921"/>
    <lineage>
        <taxon>Bacteria</taxon>
        <taxon>Pseudomonadati</taxon>
        <taxon>Pseudomonadota</taxon>
        <taxon>Betaproteobacteria</taxon>
        <taxon>Burkholderiales</taxon>
        <taxon>Comamonadaceae</taxon>
        <taxon>Caenimonas</taxon>
    </lineage>
</organism>
<feature type="region of interest" description="Disordered" evidence="1">
    <location>
        <begin position="132"/>
        <end position="151"/>
    </location>
</feature>
<dbReference type="AlphaFoldDB" id="A0A562ZIU0"/>
<evidence type="ECO:0000313" key="4">
    <source>
        <dbReference type="Proteomes" id="UP000318199"/>
    </source>
</evidence>
<gene>
    <name evidence="3" type="ORF">FN976_22985</name>
</gene>
<comment type="caution">
    <text evidence="3">The sequence shown here is derived from an EMBL/GenBank/DDBJ whole genome shotgun (WGS) entry which is preliminary data.</text>
</comment>
<feature type="chain" id="PRO_5021948997" evidence="2">
    <location>
        <begin position="21"/>
        <end position="151"/>
    </location>
</feature>
<keyword evidence="2" id="KW-0732">Signal</keyword>
<dbReference type="EMBL" id="VOBQ01000019">
    <property type="protein sequence ID" value="TWO68499.1"/>
    <property type="molecule type" value="Genomic_DNA"/>
</dbReference>
<keyword evidence="4" id="KW-1185">Reference proteome</keyword>
<proteinExistence type="predicted"/>
<evidence type="ECO:0000256" key="1">
    <source>
        <dbReference type="SAM" id="MobiDB-lite"/>
    </source>
</evidence>
<feature type="compositionally biased region" description="Polar residues" evidence="1">
    <location>
        <begin position="141"/>
        <end position="151"/>
    </location>
</feature>
<accession>A0A562ZIU0</accession>
<dbReference type="RefSeq" id="WP_145895414.1">
    <property type="nucleotide sequence ID" value="NZ_VOBQ01000019.1"/>
</dbReference>
<evidence type="ECO:0000313" key="3">
    <source>
        <dbReference type="EMBL" id="TWO68499.1"/>
    </source>
</evidence>
<evidence type="ECO:0000256" key="2">
    <source>
        <dbReference type="SAM" id="SignalP"/>
    </source>
</evidence>
<reference evidence="3 4" key="1">
    <citation type="submission" date="2019-07" db="EMBL/GenBank/DDBJ databases">
        <title>Caenimonas sedimenti sp. nov., isolated from activated sludge.</title>
        <authorList>
            <person name="Xu J."/>
        </authorList>
    </citation>
    <scope>NUCLEOTIDE SEQUENCE [LARGE SCALE GENOMIC DNA]</scope>
    <source>
        <strain evidence="3 4">HX-9-20</strain>
    </source>
</reference>
<protein>
    <submittedName>
        <fullName evidence="3">Uncharacterized protein</fullName>
    </submittedName>
</protein>
<name>A0A562ZIU0_9BURK</name>
<sequence length="151" mass="15881">MQHLRLTLGALALGPAFALAQVQINLPMVPKEAVFNVPLNFNNLPPAVVKQIQVGCAVYASVNPPVNDNEAPLAGGGETVNLANGAYNGTVKVSFTVPATDVAKVKSWRCRTFAIGPTLNQFNLDLWQNLPDAAKPAPGTSPKTSASGKYD</sequence>